<comment type="caution">
    <text evidence="2">The sequence shown here is derived from an EMBL/GenBank/DDBJ whole genome shotgun (WGS) entry which is preliminary data.</text>
</comment>
<gene>
    <name evidence="2" type="ORF">SDC9_149460</name>
</gene>
<accession>A0A645ELA1</accession>
<keyword evidence="1" id="KW-0472">Membrane</keyword>
<feature type="transmembrane region" description="Helical" evidence="1">
    <location>
        <begin position="19"/>
        <end position="41"/>
    </location>
</feature>
<keyword evidence="1" id="KW-1133">Transmembrane helix</keyword>
<name>A0A645ELA1_9ZZZZ</name>
<sequence length="77" mass="8693">MITQAGGNNRENAGRERRIVGGDLLVVFKTVAHGLFGLVIFQHIIRHNRIRLFADLIAVQVKRVIVHEQRVILSGRV</sequence>
<dbReference type="AlphaFoldDB" id="A0A645ELA1"/>
<keyword evidence="1" id="KW-0812">Transmembrane</keyword>
<organism evidence="2">
    <name type="scientific">bioreactor metagenome</name>
    <dbReference type="NCBI Taxonomy" id="1076179"/>
    <lineage>
        <taxon>unclassified sequences</taxon>
        <taxon>metagenomes</taxon>
        <taxon>ecological metagenomes</taxon>
    </lineage>
</organism>
<evidence type="ECO:0000313" key="2">
    <source>
        <dbReference type="EMBL" id="MPN02246.1"/>
    </source>
</evidence>
<protein>
    <submittedName>
        <fullName evidence="2">Uncharacterized protein</fullName>
    </submittedName>
</protein>
<proteinExistence type="predicted"/>
<reference evidence="2" key="1">
    <citation type="submission" date="2019-08" db="EMBL/GenBank/DDBJ databases">
        <authorList>
            <person name="Kucharzyk K."/>
            <person name="Murdoch R.W."/>
            <person name="Higgins S."/>
            <person name="Loffler F."/>
        </authorList>
    </citation>
    <scope>NUCLEOTIDE SEQUENCE</scope>
</reference>
<evidence type="ECO:0000256" key="1">
    <source>
        <dbReference type="SAM" id="Phobius"/>
    </source>
</evidence>
<dbReference type="EMBL" id="VSSQ01048198">
    <property type="protein sequence ID" value="MPN02246.1"/>
    <property type="molecule type" value="Genomic_DNA"/>
</dbReference>